<dbReference type="OrthoDB" id="6882680at2"/>
<keyword evidence="3" id="KW-0560">Oxidoreductase</keyword>
<dbReference type="Proteomes" id="UP000278962">
    <property type="component" value="Unassembled WGS sequence"/>
</dbReference>
<protein>
    <submittedName>
        <fullName evidence="5">Succinate-semialdehyde dehydrogenase/glutarate-semialdehyde dehydrogenase</fullName>
    </submittedName>
</protein>
<accession>A0A660LDW1</accession>
<dbReference type="SUPFAM" id="SSF53720">
    <property type="entry name" value="ALDH-like"/>
    <property type="match status" value="1"/>
</dbReference>
<dbReference type="Gene3D" id="3.40.309.10">
    <property type="entry name" value="Aldehyde Dehydrogenase, Chain A, domain 2"/>
    <property type="match status" value="1"/>
</dbReference>
<evidence type="ECO:0000313" key="5">
    <source>
        <dbReference type="EMBL" id="RKQ93268.1"/>
    </source>
</evidence>
<keyword evidence="2" id="KW-0521">NADP</keyword>
<dbReference type="InterPro" id="IPR016162">
    <property type="entry name" value="Ald_DH_N"/>
</dbReference>
<dbReference type="PANTHER" id="PTHR43217">
    <property type="entry name" value="SUCCINATE SEMIALDEHYDE DEHYDROGENASE [NAD(P)+] SAD"/>
    <property type="match status" value="1"/>
</dbReference>
<dbReference type="RefSeq" id="WP_121251237.1">
    <property type="nucleotide sequence ID" value="NZ_RBIL01000001.1"/>
</dbReference>
<dbReference type="CDD" id="cd07100">
    <property type="entry name" value="ALDH_SSADH1_GabD1"/>
    <property type="match status" value="1"/>
</dbReference>
<dbReference type="PANTHER" id="PTHR43217:SF1">
    <property type="entry name" value="SUCCINATE SEMIALDEHYDE DEHYDROGENASE [NAD(P)+] SAD"/>
    <property type="match status" value="1"/>
</dbReference>
<feature type="domain" description="Aldehyde dehydrogenase" evidence="4">
    <location>
        <begin position="5"/>
        <end position="459"/>
    </location>
</feature>
<organism evidence="5 6">
    <name type="scientific">Solirubrobacter pauli</name>
    <dbReference type="NCBI Taxonomy" id="166793"/>
    <lineage>
        <taxon>Bacteria</taxon>
        <taxon>Bacillati</taxon>
        <taxon>Actinomycetota</taxon>
        <taxon>Thermoleophilia</taxon>
        <taxon>Solirubrobacterales</taxon>
        <taxon>Solirubrobacteraceae</taxon>
        <taxon>Solirubrobacter</taxon>
    </lineage>
</organism>
<evidence type="ECO:0000256" key="2">
    <source>
        <dbReference type="ARBA" id="ARBA00022857"/>
    </source>
</evidence>
<dbReference type="FunFam" id="3.40.605.10:FF:000012">
    <property type="entry name" value="NAD-dependent succinate-semialdehyde dehydrogenase"/>
    <property type="match status" value="1"/>
</dbReference>
<dbReference type="InterPro" id="IPR016161">
    <property type="entry name" value="Ald_DH/histidinol_DH"/>
</dbReference>
<keyword evidence="6" id="KW-1185">Reference proteome</keyword>
<comment type="caution">
    <text evidence="5">The sequence shown here is derived from an EMBL/GenBank/DDBJ whole genome shotgun (WGS) entry which is preliminary data.</text>
</comment>
<dbReference type="InterPro" id="IPR016163">
    <property type="entry name" value="Ald_DH_C"/>
</dbReference>
<dbReference type="InterPro" id="IPR016160">
    <property type="entry name" value="Ald_DH_CS_CYS"/>
</dbReference>
<sequence length="464" mass="49144">MTVETSTVTVVDPATGEERGSYPEHGPAQIEAALAAADAAFRDWRRWPVAERAALLSGVARVLRERADDLAQLITTEMGKPLSESRFEVEKCASACEHFAEAGPATLADETIDAAPGRSIVTYEPIGVIYAVMPWNFPLWQVTRFAGPALLAGNTALLKHAPNVSGTALALADVFTAAGAPEGVFTSLIVAPPNVPQVSADLIADPRVAAVTLTGSERAGAFVAAEAGRALKKSVLELGGSDPFVVLADADLDVAVQHAVKGRLMCAGQTCIAPKRFLIDATVVDEFERRLVDALEAVRIGDGREEGTQLGPLARLDILETLERQVAATVEEGAQLKTGGRRLDRPGFFFPPTVLSGVKPGMTAFTDETFGPVVAITPFADEEEAIELANDTRYGLGATVWSTDTERAHAVARRIESGAVSVNTLVASDPRLPFGGIKRSGYGRELAAVGAREFTNIRTYKIAD</sequence>
<proteinExistence type="inferred from homology"/>
<reference evidence="5 6" key="1">
    <citation type="submission" date="2018-10" db="EMBL/GenBank/DDBJ databases">
        <title>Genomic Encyclopedia of Archaeal and Bacterial Type Strains, Phase II (KMG-II): from individual species to whole genera.</title>
        <authorList>
            <person name="Goeker M."/>
        </authorList>
    </citation>
    <scope>NUCLEOTIDE SEQUENCE [LARGE SCALE GENOMIC DNA]</scope>
    <source>
        <strain evidence="5 6">DSM 14954</strain>
    </source>
</reference>
<evidence type="ECO:0000256" key="1">
    <source>
        <dbReference type="ARBA" id="ARBA00009986"/>
    </source>
</evidence>
<dbReference type="FunFam" id="3.40.309.10:FF:000009">
    <property type="entry name" value="Aldehyde dehydrogenase A"/>
    <property type="match status" value="1"/>
</dbReference>
<dbReference type="GO" id="GO:0004030">
    <property type="term" value="F:aldehyde dehydrogenase [NAD(P)+] activity"/>
    <property type="evidence" value="ECO:0007669"/>
    <property type="project" value="InterPro"/>
</dbReference>
<comment type="similarity">
    <text evidence="1">Belongs to the aldehyde dehydrogenase family.</text>
</comment>
<dbReference type="AlphaFoldDB" id="A0A660LDW1"/>
<evidence type="ECO:0000256" key="3">
    <source>
        <dbReference type="ARBA" id="ARBA00023002"/>
    </source>
</evidence>
<evidence type="ECO:0000259" key="4">
    <source>
        <dbReference type="Pfam" id="PF00171"/>
    </source>
</evidence>
<dbReference type="InterPro" id="IPR015590">
    <property type="entry name" value="Aldehyde_DH_dom"/>
</dbReference>
<dbReference type="Pfam" id="PF00171">
    <property type="entry name" value="Aldedh"/>
    <property type="match status" value="1"/>
</dbReference>
<gene>
    <name evidence="5" type="ORF">C8N24_3129</name>
</gene>
<name>A0A660LDW1_9ACTN</name>
<dbReference type="GO" id="GO:0004777">
    <property type="term" value="F:succinate-semialdehyde dehydrogenase (NAD+) activity"/>
    <property type="evidence" value="ECO:0007669"/>
    <property type="project" value="TreeGrafter"/>
</dbReference>
<dbReference type="EMBL" id="RBIL01000001">
    <property type="protein sequence ID" value="RKQ93268.1"/>
    <property type="molecule type" value="Genomic_DNA"/>
</dbReference>
<evidence type="ECO:0000313" key="6">
    <source>
        <dbReference type="Proteomes" id="UP000278962"/>
    </source>
</evidence>
<dbReference type="InterPro" id="IPR044148">
    <property type="entry name" value="ALDH_GabD1-like"/>
</dbReference>
<dbReference type="InterPro" id="IPR047110">
    <property type="entry name" value="GABD/Sad-like"/>
</dbReference>
<dbReference type="Gene3D" id="3.40.605.10">
    <property type="entry name" value="Aldehyde Dehydrogenase, Chain A, domain 1"/>
    <property type="match status" value="1"/>
</dbReference>
<dbReference type="PROSITE" id="PS00070">
    <property type="entry name" value="ALDEHYDE_DEHYDR_CYS"/>
    <property type="match status" value="1"/>
</dbReference>